<dbReference type="Pfam" id="PF20719">
    <property type="entry name" value="Med16_C"/>
    <property type="match status" value="1"/>
</dbReference>
<dbReference type="Gene3D" id="2.130.10.10">
    <property type="entry name" value="YVTN repeat-like/Quinoprotein amine dehydrogenase"/>
    <property type="match status" value="1"/>
</dbReference>
<dbReference type="InterPro" id="IPR015943">
    <property type="entry name" value="WD40/YVTN_repeat-like_dom_sf"/>
</dbReference>
<dbReference type="GeneID" id="108567632"/>
<proteinExistence type="inferred from homology"/>
<dbReference type="PANTHER" id="PTHR13224:SF6">
    <property type="entry name" value="MEDIATOR OF RNA POLYMERASE II TRANSCRIPTION SUBUNIT 16"/>
    <property type="match status" value="1"/>
</dbReference>
<dbReference type="InterPro" id="IPR036322">
    <property type="entry name" value="WD40_repeat_dom_sf"/>
</dbReference>
<feature type="domain" description="Mediator of RNA polymerase II transcription subunit 16 central helical bridge" evidence="13">
    <location>
        <begin position="453"/>
        <end position="637"/>
    </location>
</feature>
<feature type="domain" description="Mediator complex subunit Med16 N-terminal" evidence="12">
    <location>
        <begin position="117"/>
        <end position="392"/>
    </location>
</feature>
<keyword evidence="7 11" id="KW-0010">Activator</keyword>
<evidence type="ECO:0000256" key="11">
    <source>
        <dbReference type="RuleBase" id="RU364149"/>
    </source>
</evidence>
<evidence type="ECO:0000256" key="10">
    <source>
        <dbReference type="ARBA" id="ARBA00032015"/>
    </source>
</evidence>
<dbReference type="SUPFAM" id="SSF50978">
    <property type="entry name" value="WD40 repeat-like"/>
    <property type="match status" value="1"/>
</dbReference>
<name>A0ABM1NA59_NICVS</name>
<evidence type="ECO:0000256" key="9">
    <source>
        <dbReference type="ARBA" id="ARBA00023242"/>
    </source>
</evidence>
<dbReference type="Proteomes" id="UP000695000">
    <property type="component" value="Unplaced"/>
</dbReference>
<evidence type="ECO:0000256" key="4">
    <source>
        <dbReference type="ARBA" id="ARBA00022574"/>
    </source>
</evidence>
<dbReference type="InterPro" id="IPR021665">
    <property type="entry name" value="Mediator_Med16_N"/>
</dbReference>
<dbReference type="InterPro" id="IPR048339">
    <property type="entry name" value="Mediator_Med16_C"/>
</dbReference>
<dbReference type="PANTHER" id="PTHR13224">
    <property type="entry name" value="THYROID HORMONE RECEPTOR-ASSOCIATED PROTEIN-RELATED"/>
    <property type="match status" value="1"/>
</dbReference>
<dbReference type="RefSeq" id="XP_017783709.1">
    <property type="nucleotide sequence ID" value="XM_017928220.1"/>
</dbReference>
<evidence type="ECO:0000313" key="16">
    <source>
        <dbReference type="RefSeq" id="XP_017783709.1"/>
    </source>
</evidence>
<evidence type="ECO:0000256" key="6">
    <source>
        <dbReference type="ARBA" id="ARBA00023015"/>
    </source>
</evidence>
<evidence type="ECO:0000313" key="15">
    <source>
        <dbReference type="Proteomes" id="UP000695000"/>
    </source>
</evidence>
<organism evidence="15 16">
    <name type="scientific">Nicrophorus vespilloides</name>
    <name type="common">Boreal carrion beetle</name>
    <dbReference type="NCBI Taxonomy" id="110193"/>
    <lineage>
        <taxon>Eukaryota</taxon>
        <taxon>Metazoa</taxon>
        <taxon>Ecdysozoa</taxon>
        <taxon>Arthropoda</taxon>
        <taxon>Hexapoda</taxon>
        <taxon>Insecta</taxon>
        <taxon>Pterygota</taxon>
        <taxon>Neoptera</taxon>
        <taxon>Endopterygota</taxon>
        <taxon>Coleoptera</taxon>
        <taxon>Polyphaga</taxon>
        <taxon>Staphyliniformia</taxon>
        <taxon>Silphidae</taxon>
        <taxon>Nicrophorinae</taxon>
        <taxon>Nicrophorus</taxon>
    </lineage>
</organism>
<evidence type="ECO:0000256" key="8">
    <source>
        <dbReference type="ARBA" id="ARBA00023163"/>
    </source>
</evidence>
<keyword evidence="6 11" id="KW-0805">Transcription regulation</keyword>
<comment type="subcellular location">
    <subcellularLocation>
        <location evidence="1 11">Nucleus</location>
    </subcellularLocation>
</comment>
<keyword evidence="9 11" id="KW-0539">Nucleus</keyword>
<gene>
    <name evidence="16" type="primary">LOC108567632</name>
    <name evidence="11" type="synonym">MED16</name>
</gene>
<comment type="similarity">
    <text evidence="2 11">Belongs to the Mediator complex subunit 16 family.</text>
</comment>
<comment type="function">
    <text evidence="11">Component of the Mediator complex, a coactivator involved in the regulated transcription of nearly all RNA polymerase II-dependent genes. Mediator functions as a bridge to convey information from gene-specific regulatory proteins to the basal RNA polymerase II transcription machinery. Mediator is recruited to promoters by direct interactions with regulatory proteins and serves as a scaffold for the assembly of a functional preinitiation complex with RNA polymerase II and the general transcription factors.</text>
</comment>
<evidence type="ECO:0000259" key="12">
    <source>
        <dbReference type="Pfam" id="PF11635"/>
    </source>
</evidence>
<evidence type="ECO:0000256" key="7">
    <source>
        <dbReference type="ARBA" id="ARBA00023159"/>
    </source>
</evidence>
<evidence type="ECO:0000256" key="3">
    <source>
        <dbReference type="ARBA" id="ARBA00019614"/>
    </source>
</evidence>
<reference evidence="16" key="1">
    <citation type="submission" date="2025-08" db="UniProtKB">
        <authorList>
            <consortium name="RefSeq"/>
        </authorList>
    </citation>
    <scope>IDENTIFICATION</scope>
    <source>
        <tissue evidence="16">Whole Larva</tissue>
    </source>
</reference>
<evidence type="ECO:0000259" key="13">
    <source>
        <dbReference type="Pfam" id="PF20718"/>
    </source>
</evidence>
<protein>
    <recommendedName>
        <fullName evidence="3 11">Mediator of RNA polymerase II transcription subunit 16</fullName>
    </recommendedName>
    <alternativeName>
        <fullName evidence="10 11">Mediator complex subunit 16</fullName>
    </alternativeName>
</protein>
<evidence type="ECO:0000256" key="1">
    <source>
        <dbReference type="ARBA" id="ARBA00004123"/>
    </source>
</evidence>
<comment type="subunit">
    <text evidence="11">Component of the Mediator complex.</text>
</comment>
<dbReference type="Pfam" id="PF20718">
    <property type="entry name" value="Med16_bridge"/>
    <property type="match status" value="1"/>
</dbReference>
<dbReference type="InterPro" id="IPR048616">
    <property type="entry name" value="MED16_bridge"/>
</dbReference>
<dbReference type="Pfam" id="PF11635">
    <property type="entry name" value="Med16_N"/>
    <property type="match status" value="1"/>
</dbReference>
<evidence type="ECO:0000256" key="2">
    <source>
        <dbReference type="ARBA" id="ARBA00006543"/>
    </source>
</evidence>
<keyword evidence="8 11" id="KW-0804">Transcription</keyword>
<keyword evidence="5" id="KW-0677">Repeat</keyword>
<keyword evidence="15" id="KW-1185">Reference proteome</keyword>
<keyword evidence="4" id="KW-0853">WD repeat</keyword>
<feature type="domain" description="Mediator complex subunit 16 C-terminal" evidence="14">
    <location>
        <begin position="710"/>
        <end position="793"/>
    </location>
</feature>
<sequence length="799" mass="89990">MDYLFCIKRKPSKGCPDLNEALITTISSNNVIAFTTQTEIEDNSIRSYGSHVYVADLNTPWLSHKILSNACLVTVLQWDSTGELLLMADESGSIQIYQMKEHVLNEWNLKWQTSLHGEHILSAAFFHSGKKTCLNPEKKDSLFYNEKFQNVKFACSVKQFGSRPATGALLLTSTGLLAAIIIPHYTSQAPMIVATESLGPTRIYIKTADICYGKNGHFLLAVSSGDISMPIQCYKVSVRKSEDKCVITSETLPSFFLSEGSKEVIMEVFLKDRRYADLLNLNWVMKEDADSLVVAVGNDSGSCLQVWELREKALPVHEVLADTGEPKFFNTVLWQFQCSFQYGHKVMSLATSKMTFLNTLSSSYIVVAFADNSIHCLYRDTLKSICNITLGNLPSEEHFSKYSRSSHRIHTIDMSWLGNVLIVIDADSYIHVFKLPPQIESSTPLSVPYATTMLEYCLMTGLDWLDLLLVLRSGMLDPLCDRFTESFNRQPSSIQQYYYIKYMCIKASLYRLSLQGQSKANDLIQYLMLHSIATSFKSLLRPSEQCSPGDSLSSVVTAEGQNDVDKVLMHLEAKEFTVEPSTLQSLQQLIQWVSDLALNLLVKLPDSRPSVAKSYELLRDIKAINTLREMLVLIRIWGLLRPACLPVFNKSDFNLDVLALIFRLLSKLVQNVSEPEDSLIDECCLLPSQVQVQQLQLQNNRVVLASHQMFQQLLPLSLEFNVEPECLISSNDSFYGQTVDSIRHVFLGRSPRCIKQCVRCGSSAGIVPVTRTAAIRAWDQRWSKSCLCGGHWRVQITHG</sequence>
<dbReference type="InterPro" id="IPR048338">
    <property type="entry name" value="Mediator_Med16"/>
</dbReference>
<evidence type="ECO:0000256" key="5">
    <source>
        <dbReference type="ARBA" id="ARBA00022737"/>
    </source>
</evidence>
<evidence type="ECO:0000259" key="14">
    <source>
        <dbReference type="Pfam" id="PF20719"/>
    </source>
</evidence>
<accession>A0ABM1NA59</accession>